<keyword evidence="4" id="KW-1185">Reference proteome</keyword>
<keyword evidence="2" id="KW-0812">Transmembrane</keyword>
<proteinExistence type="predicted"/>
<keyword evidence="2" id="KW-0472">Membrane</keyword>
<feature type="transmembrane region" description="Helical" evidence="2">
    <location>
        <begin position="86"/>
        <end position="108"/>
    </location>
</feature>
<evidence type="ECO:0000313" key="4">
    <source>
        <dbReference type="Proteomes" id="UP000193920"/>
    </source>
</evidence>
<accession>A0A1Y2BFR5</accession>
<evidence type="ECO:0000313" key="3">
    <source>
        <dbReference type="EMBL" id="ORY33658.1"/>
    </source>
</evidence>
<gene>
    <name evidence="3" type="ORF">LY90DRAFT_673362</name>
</gene>
<evidence type="ECO:0000256" key="2">
    <source>
        <dbReference type="SAM" id="Phobius"/>
    </source>
</evidence>
<organism evidence="3 4">
    <name type="scientific">Neocallimastix californiae</name>
    <dbReference type="NCBI Taxonomy" id="1754190"/>
    <lineage>
        <taxon>Eukaryota</taxon>
        <taxon>Fungi</taxon>
        <taxon>Fungi incertae sedis</taxon>
        <taxon>Chytridiomycota</taxon>
        <taxon>Chytridiomycota incertae sedis</taxon>
        <taxon>Neocallimastigomycetes</taxon>
        <taxon>Neocallimastigales</taxon>
        <taxon>Neocallimastigaceae</taxon>
        <taxon>Neocallimastix</taxon>
    </lineage>
</organism>
<keyword evidence="2" id="KW-1133">Transmembrane helix</keyword>
<evidence type="ECO:0000256" key="1">
    <source>
        <dbReference type="SAM" id="MobiDB-lite"/>
    </source>
</evidence>
<sequence length="292" mass="33794">MNFLRRRINNHNNNNNNNNGGENIENTLSSTFQNNNGNTNESGEANQDDVTEKKFKRKQIAEFTNIRDIPLHRVQFVEYRGGDSIFLLRVSIGFAIVTIVAYIVLSYIVDINVKEYESKWKKLFTNIFVSYSSGVSFIFITWGVAFYFVSQVISQRIDAELLHNEYNVDGNKILYIRGSIPDFYYYKKELTKGCNIKLVKTPFLFNTKSIRNLYSENIEDYVQFNPYVYSQFRTNGYYQYHQPPVVPSNNNSTDSINSLNKKPKSINTIQRAINNSSKLEKILIATPINLSS</sequence>
<feature type="compositionally biased region" description="Low complexity" evidence="1">
    <location>
        <begin position="10"/>
        <end position="26"/>
    </location>
</feature>
<feature type="compositionally biased region" description="Polar residues" evidence="1">
    <location>
        <begin position="27"/>
        <end position="45"/>
    </location>
</feature>
<feature type="region of interest" description="Disordered" evidence="1">
    <location>
        <begin position="1"/>
        <end position="52"/>
    </location>
</feature>
<name>A0A1Y2BFR5_9FUNG</name>
<protein>
    <submittedName>
        <fullName evidence="3">Uncharacterized protein</fullName>
    </submittedName>
</protein>
<dbReference type="Proteomes" id="UP000193920">
    <property type="component" value="Unassembled WGS sequence"/>
</dbReference>
<reference evidence="3 4" key="1">
    <citation type="submission" date="2016-08" db="EMBL/GenBank/DDBJ databases">
        <title>A Parts List for Fungal Cellulosomes Revealed by Comparative Genomics.</title>
        <authorList>
            <consortium name="DOE Joint Genome Institute"/>
            <person name="Haitjema C.H."/>
            <person name="Gilmore S.P."/>
            <person name="Henske J.K."/>
            <person name="Solomon K.V."/>
            <person name="De Groot R."/>
            <person name="Kuo A."/>
            <person name="Mondo S.J."/>
            <person name="Salamov A.A."/>
            <person name="Labutti K."/>
            <person name="Zhao Z."/>
            <person name="Chiniquy J."/>
            <person name="Barry K."/>
            <person name="Brewer H.M."/>
            <person name="Purvine S.O."/>
            <person name="Wright A.T."/>
            <person name="Boxma B."/>
            <person name="Van Alen T."/>
            <person name="Hackstein J.H."/>
            <person name="Baker S.E."/>
            <person name="Grigoriev I.V."/>
            <person name="O'Malley M.A."/>
        </authorList>
    </citation>
    <scope>NUCLEOTIDE SEQUENCE [LARGE SCALE GENOMIC DNA]</scope>
    <source>
        <strain evidence="3 4">G1</strain>
    </source>
</reference>
<feature type="transmembrane region" description="Helical" evidence="2">
    <location>
        <begin position="128"/>
        <end position="149"/>
    </location>
</feature>
<dbReference type="EMBL" id="MCOG01000159">
    <property type="protein sequence ID" value="ORY33658.1"/>
    <property type="molecule type" value="Genomic_DNA"/>
</dbReference>
<dbReference type="OrthoDB" id="2137732at2759"/>
<comment type="caution">
    <text evidence="3">The sequence shown here is derived from an EMBL/GenBank/DDBJ whole genome shotgun (WGS) entry which is preliminary data.</text>
</comment>
<dbReference type="AlphaFoldDB" id="A0A1Y2BFR5"/>